<dbReference type="PRINTS" id="PR00625">
    <property type="entry name" value="JDOMAIN"/>
</dbReference>
<keyword evidence="6" id="KW-1185">Reference proteome</keyword>
<keyword evidence="3" id="KW-0472">Membrane</keyword>
<dbReference type="SMART" id="SM00271">
    <property type="entry name" value="DnaJ"/>
    <property type="match status" value="2"/>
</dbReference>
<dbReference type="GO" id="GO:0051082">
    <property type="term" value="F:unfolded protein binding"/>
    <property type="evidence" value="ECO:0007669"/>
    <property type="project" value="TreeGrafter"/>
</dbReference>
<keyword evidence="3" id="KW-0812">Transmembrane</keyword>
<accession>A0A811L8P2</accession>
<keyword evidence="3" id="KW-1133">Transmembrane helix</keyword>
<feature type="transmembrane region" description="Helical" evidence="3">
    <location>
        <begin position="384"/>
        <end position="406"/>
    </location>
</feature>
<sequence length="477" mass="56381">MLSIKQASFCSKRLVSYIPRQKTHYEILEVDPKVSNAEIQKAFVEKSNRLHPDGRHFQHSAKGTEDFMALKEAYDVLRRPEKRKEYDRELEFGKNAARDMYYEADGSSSQGIDPNLINLNIRSPRSQLRPLRSRMSLSDRVGHFFDPAKAIAFEEIERRRIIYGAVDYYEVLGVPKTATSREIKSAFYKLSKQYHPDVPGADSAKFLEVKEAYDVLRDDNKRREYDTFGHGNAYHGQGQGYAGQNPFNQGFGQNYGGYQRVYKTNIDPHEYERIMREMDRVFKNFGARTGPAGQSTRFYGFKREFNQQEFDRIWNEMRKNTNNRQGPIFDEIFKRARERADAFHQQQNDQRWQTHSNEKKDREHWNYYQFKVENYIDVAKAHRYFRAFTMFCVGTVFILISFRNYLKEGRPNQDRSEVYDRQNIVNMMNKPPIDVKPEEMGLKREEMVVKPEKMGVKPKEEDPIRPYGMPESYSSFK</sequence>
<evidence type="ECO:0000256" key="1">
    <source>
        <dbReference type="ARBA" id="ARBA00023186"/>
    </source>
</evidence>
<dbReference type="SUPFAM" id="SSF46565">
    <property type="entry name" value="Chaperone J-domain"/>
    <property type="match status" value="2"/>
</dbReference>
<dbReference type="PANTHER" id="PTHR43096:SF52">
    <property type="entry name" value="DNAJ HOMOLOG 1, MITOCHONDRIAL-RELATED"/>
    <property type="match status" value="1"/>
</dbReference>
<name>A0A811L8P2_9BILA</name>
<dbReference type="PANTHER" id="PTHR43096">
    <property type="entry name" value="DNAJ HOMOLOG 1, MITOCHONDRIAL-RELATED"/>
    <property type="match status" value="1"/>
</dbReference>
<keyword evidence="1" id="KW-0143">Chaperone</keyword>
<dbReference type="GO" id="GO:0042026">
    <property type="term" value="P:protein refolding"/>
    <property type="evidence" value="ECO:0007669"/>
    <property type="project" value="TreeGrafter"/>
</dbReference>
<dbReference type="PROSITE" id="PS50076">
    <property type="entry name" value="DNAJ_2"/>
    <property type="match status" value="2"/>
</dbReference>
<comment type="caution">
    <text evidence="5">The sequence shown here is derived from an EMBL/GenBank/DDBJ whole genome shotgun (WGS) entry which is preliminary data.</text>
</comment>
<gene>
    <name evidence="5" type="ORF">BOKJ2_LOCUS10676</name>
</gene>
<dbReference type="Pfam" id="PF00226">
    <property type="entry name" value="DnaJ"/>
    <property type="match status" value="2"/>
</dbReference>
<feature type="region of interest" description="Disordered" evidence="2">
    <location>
        <begin position="451"/>
        <end position="477"/>
    </location>
</feature>
<feature type="domain" description="J" evidence="4">
    <location>
        <begin position="23"/>
        <end position="90"/>
    </location>
</feature>
<dbReference type="Gene3D" id="1.10.287.110">
    <property type="entry name" value="DnaJ domain"/>
    <property type="match status" value="2"/>
</dbReference>
<feature type="domain" description="J" evidence="4">
    <location>
        <begin position="167"/>
        <end position="229"/>
    </location>
</feature>
<dbReference type="Proteomes" id="UP000783686">
    <property type="component" value="Unassembled WGS sequence"/>
</dbReference>
<dbReference type="InterPro" id="IPR001623">
    <property type="entry name" value="DnaJ_domain"/>
</dbReference>
<organism evidence="5 6">
    <name type="scientific">Bursaphelenchus okinawaensis</name>
    <dbReference type="NCBI Taxonomy" id="465554"/>
    <lineage>
        <taxon>Eukaryota</taxon>
        <taxon>Metazoa</taxon>
        <taxon>Ecdysozoa</taxon>
        <taxon>Nematoda</taxon>
        <taxon>Chromadorea</taxon>
        <taxon>Rhabditida</taxon>
        <taxon>Tylenchina</taxon>
        <taxon>Tylenchomorpha</taxon>
        <taxon>Aphelenchoidea</taxon>
        <taxon>Aphelenchoididae</taxon>
        <taxon>Bursaphelenchus</taxon>
    </lineage>
</organism>
<evidence type="ECO:0000259" key="4">
    <source>
        <dbReference type="PROSITE" id="PS50076"/>
    </source>
</evidence>
<evidence type="ECO:0000313" key="6">
    <source>
        <dbReference type="Proteomes" id="UP000614601"/>
    </source>
</evidence>
<evidence type="ECO:0000313" key="5">
    <source>
        <dbReference type="EMBL" id="CAD5223906.1"/>
    </source>
</evidence>
<evidence type="ECO:0000256" key="2">
    <source>
        <dbReference type="SAM" id="MobiDB-lite"/>
    </source>
</evidence>
<dbReference type="GO" id="GO:0005737">
    <property type="term" value="C:cytoplasm"/>
    <property type="evidence" value="ECO:0007669"/>
    <property type="project" value="TreeGrafter"/>
</dbReference>
<evidence type="ECO:0000256" key="3">
    <source>
        <dbReference type="SAM" id="Phobius"/>
    </source>
</evidence>
<dbReference type="InterPro" id="IPR036869">
    <property type="entry name" value="J_dom_sf"/>
</dbReference>
<dbReference type="AlphaFoldDB" id="A0A811L8P2"/>
<proteinExistence type="predicted"/>
<dbReference type="EMBL" id="CAJFDH010000005">
    <property type="protein sequence ID" value="CAD5223906.1"/>
    <property type="molecule type" value="Genomic_DNA"/>
</dbReference>
<reference evidence="5" key="1">
    <citation type="submission" date="2020-09" db="EMBL/GenBank/DDBJ databases">
        <authorList>
            <person name="Kikuchi T."/>
        </authorList>
    </citation>
    <scope>NUCLEOTIDE SEQUENCE</scope>
    <source>
        <strain evidence="5">SH1</strain>
    </source>
</reference>
<feature type="compositionally biased region" description="Basic and acidic residues" evidence="2">
    <location>
        <begin position="451"/>
        <end position="464"/>
    </location>
</feature>
<dbReference type="OrthoDB" id="376357at2759"/>
<dbReference type="CDD" id="cd06257">
    <property type="entry name" value="DnaJ"/>
    <property type="match status" value="2"/>
</dbReference>
<dbReference type="Proteomes" id="UP000614601">
    <property type="component" value="Unassembled WGS sequence"/>
</dbReference>
<dbReference type="EMBL" id="CAJFCW020000005">
    <property type="protein sequence ID" value="CAG9119107.1"/>
    <property type="molecule type" value="Genomic_DNA"/>
</dbReference>
<protein>
    <recommendedName>
        <fullName evidence="4">J domain-containing protein</fullName>
    </recommendedName>
</protein>